<dbReference type="Proteomes" id="UP000288805">
    <property type="component" value="Unassembled WGS sequence"/>
</dbReference>
<organism evidence="2 3">
    <name type="scientific">Vitis vinifera</name>
    <name type="common">Grape</name>
    <dbReference type="NCBI Taxonomy" id="29760"/>
    <lineage>
        <taxon>Eukaryota</taxon>
        <taxon>Viridiplantae</taxon>
        <taxon>Streptophyta</taxon>
        <taxon>Embryophyta</taxon>
        <taxon>Tracheophyta</taxon>
        <taxon>Spermatophyta</taxon>
        <taxon>Magnoliopsida</taxon>
        <taxon>eudicotyledons</taxon>
        <taxon>Gunneridae</taxon>
        <taxon>Pentapetalae</taxon>
        <taxon>rosids</taxon>
        <taxon>Vitales</taxon>
        <taxon>Vitaceae</taxon>
        <taxon>Viteae</taxon>
        <taxon>Vitis</taxon>
    </lineage>
</organism>
<protein>
    <submittedName>
        <fullName evidence="2">Uncharacterized protein</fullName>
    </submittedName>
</protein>
<gene>
    <name evidence="2" type="ORF">CK203_036943</name>
</gene>
<feature type="region of interest" description="Disordered" evidence="1">
    <location>
        <begin position="20"/>
        <end position="57"/>
    </location>
</feature>
<comment type="caution">
    <text evidence="2">The sequence shown here is derived from an EMBL/GenBank/DDBJ whole genome shotgun (WGS) entry which is preliminary data.</text>
</comment>
<dbReference type="AlphaFoldDB" id="A0A438IUT0"/>
<evidence type="ECO:0000313" key="3">
    <source>
        <dbReference type="Proteomes" id="UP000288805"/>
    </source>
</evidence>
<sequence>MRGTGYSPWQSKIEAKLHENPSFGELLKPLPNQSRLNQSKTPIGDESPSPSPKTVRSSPTAFLYCSLIELSVATSRSLSPSSMARTGTSSPATLPTKSLVPYTSNVFSSIDQLGDKQIQDIEAVERKVLFNCALFNSLNLWGWSGNGKGGRFAEDAILEGRDFGRSEALFSKTLCAASFSDPRYSLGRLPCTQKCYYKFQGYGDQSRLKNMGKSKRVQARKVLEQFWRGRKRDRRY</sequence>
<reference evidence="2 3" key="1">
    <citation type="journal article" date="2018" name="PLoS Genet.">
        <title>Population sequencing reveals clonal diversity and ancestral inbreeding in the grapevine cultivar Chardonnay.</title>
        <authorList>
            <person name="Roach M.J."/>
            <person name="Johnson D.L."/>
            <person name="Bohlmann J."/>
            <person name="van Vuuren H.J."/>
            <person name="Jones S.J."/>
            <person name="Pretorius I.S."/>
            <person name="Schmidt S.A."/>
            <person name="Borneman A.R."/>
        </authorList>
    </citation>
    <scope>NUCLEOTIDE SEQUENCE [LARGE SCALE GENOMIC DNA]</scope>
    <source>
        <strain evidence="3">cv. Chardonnay</strain>
        <tissue evidence="2">Leaf</tissue>
    </source>
</reference>
<accession>A0A438IUT0</accession>
<name>A0A438IUT0_VITVI</name>
<dbReference type="EMBL" id="QGNW01000081">
    <property type="protein sequence ID" value="RVX00477.1"/>
    <property type="molecule type" value="Genomic_DNA"/>
</dbReference>
<evidence type="ECO:0000256" key="1">
    <source>
        <dbReference type="SAM" id="MobiDB-lite"/>
    </source>
</evidence>
<proteinExistence type="predicted"/>
<evidence type="ECO:0000313" key="2">
    <source>
        <dbReference type="EMBL" id="RVX00477.1"/>
    </source>
</evidence>
<feature type="compositionally biased region" description="Polar residues" evidence="1">
    <location>
        <begin position="31"/>
        <end position="41"/>
    </location>
</feature>